<name>A0ABV7WBA5_9MICO</name>
<comment type="caution">
    <text evidence="1">The sequence shown here is derived from an EMBL/GenBank/DDBJ whole genome shotgun (WGS) entry which is preliminary data.</text>
</comment>
<evidence type="ECO:0008006" key="3">
    <source>
        <dbReference type="Google" id="ProtNLM"/>
    </source>
</evidence>
<gene>
    <name evidence="1" type="ORF">ACFOLH_01745</name>
</gene>
<protein>
    <recommendedName>
        <fullName evidence="3">DinB family protein</fullName>
    </recommendedName>
</protein>
<organism evidence="1 2">
    <name type="scientific">Aquipuribacter hungaricus</name>
    <dbReference type="NCBI Taxonomy" id="545624"/>
    <lineage>
        <taxon>Bacteria</taxon>
        <taxon>Bacillati</taxon>
        <taxon>Actinomycetota</taxon>
        <taxon>Actinomycetes</taxon>
        <taxon>Micrococcales</taxon>
        <taxon>Intrasporangiaceae</taxon>
        <taxon>Aquipuribacter</taxon>
    </lineage>
</organism>
<dbReference type="Proteomes" id="UP001595685">
    <property type="component" value="Unassembled WGS sequence"/>
</dbReference>
<dbReference type="EMBL" id="JBHRWW010000001">
    <property type="protein sequence ID" value="MFC3687059.1"/>
    <property type="molecule type" value="Genomic_DNA"/>
</dbReference>
<sequence>MTQETRVLLEHGARWVFASALDHPGWARRGKGEDAALQALASYEERYRAVVGDDLCRPGAGAHLQVVESAPGTATTDFGAPDAKGEADLEPLDAAGSARLVTVLTACWDALDAVVARAPAELTRGPRGGGRDRDKVRDHVQEAERSYGRTIGVRVPPRTPWPEQRELLLTGVVAGVGAPPPTTGWPVRYWARRAAWHVLDHAWEIEDRTPSA</sequence>
<accession>A0ABV7WBA5</accession>
<proteinExistence type="predicted"/>
<evidence type="ECO:0000313" key="2">
    <source>
        <dbReference type="Proteomes" id="UP001595685"/>
    </source>
</evidence>
<evidence type="ECO:0000313" key="1">
    <source>
        <dbReference type="EMBL" id="MFC3687059.1"/>
    </source>
</evidence>
<dbReference type="RefSeq" id="WP_340294301.1">
    <property type="nucleotide sequence ID" value="NZ_JBBEOI010000150.1"/>
</dbReference>
<reference evidence="2" key="1">
    <citation type="journal article" date="2019" name="Int. J. Syst. Evol. Microbiol.">
        <title>The Global Catalogue of Microorganisms (GCM) 10K type strain sequencing project: providing services to taxonomists for standard genome sequencing and annotation.</title>
        <authorList>
            <consortium name="The Broad Institute Genomics Platform"/>
            <consortium name="The Broad Institute Genome Sequencing Center for Infectious Disease"/>
            <person name="Wu L."/>
            <person name="Ma J."/>
        </authorList>
    </citation>
    <scope>NUCLEOTIDE SEQUENCE [LARGE SCALE GENOMIC DNA]</scope>
    <source>
        <strain evidence="2">NCAIM B.02333</strain>
    </source>
</reference>
<keyword evidence="2" id="KW-1185">Reference proteome</keyword>